<dbReference type="RefSeq" id="WP_048040669.1">
    <property type="nucleotide sequence ID" value="NZ_JJOU01000127.1"/>
</dbReference>
<dbReference type="EMBL" id="JJPZ01000026">
    <property type="protein sequence ID" value="KKH13758.1"/>
    <property type="molecule type" value="Genomic_DNA"/>
</dbReference>
<accession>A0A0F8KGV9</accession>
<organism evidence="5 10">
    <name type="scientific">Methanosarcina mazei</name>
    <name type="common">Methanosarcina frisia</name>
    <dbReference type="NCBI Taxonomy" id="2209"/>
    <lineage>
        <taxon>Archaea</taxon>
        <taxon>Methanobacteriati</taxon>
        <taxon>Methanobacteriota</taxon>
        <taxon>Stenosarchaea group</taxon>
        <taxon>Methanomicrobia</taxon>
        <taxon>Methanosarcinales</taxon>
        <taxon>Methanosarcinaceae</taxon>
        <taxon>Methanosarcina</taxon>
    </lineage>
</organism>
<evidence type="ECO:0000313" key="1">
    <source>
        <dbReference type="EMBL" id="KKG13194.1"/>
    </source>
</evidence>
<evidence type="ECO:0000313" key="5">
    <source>
        <dbReference type="EMBL" id="KKH13758.1"/>
    </source>
</evidence>
<evidence type="ECO:0000313" key="7">
    <source>
        <dbReference type="Proteomes" id="UP000034047"/>
    </source>
</evidence>
<protein>
    <submittedName>
        <fullName evidence="5">Uncharacterized protein</fullName>
    </submittedName>
</protein>
<name>A0A0F8KGV9_METMZ</name>
<evidence type="ECO:0000313" key="10">
    <source>
        <dbReference type="Proteomes" id="UP000034944"/>
    </source>
</evidence>
<dbReference type="Proteomes" id="UP000033889">
    <property type="component" value="Unassembled WGS sequence"/>
</dbReference>
<dbReference type="PATRIC" id="fig|2209.41.peg.1179"/>
<dbReference type="Proteomes" id="UP000034047">
    <property type="component" value="Unassembled WGS sequence"/>
</dbReference>
<evidence type="ECO:0000313" key="2">
    <source>
        <dbReference type="EMBL" id="KKG75383.1"/>
    </source>
</evidence>
<evidence type="ECO:0000313" key="9">
    <source>
        <dbReference type="Proteomes" id="UP000034820"/>
    </source>
</evidence>
<dbReference type="Proteomes" id="UP000034944">
    <property type="component" value="Unassembled WGS sequence"/>
</dbReference>
<dbReference type="Proteomes" id="UP000034074">
    <property type="component" value="Unassembled WGS sequence"/>
</dbReference>
<evidence type="ECO:0000313" key="8">
    <source>
        <dbReference type="Proteomes" id="UP000034074"/>
    </source>
</evidence>
<evidence type="ECO:0000313" key="3">
    <source>
        <dbReference type="EMBL" id="KKG86850.1"/>
    </source>
</evidence>
<dbReference type="EMBL" id="JJPN01000010">
    <property type="protein sequence ID" value="KKG75383.1"/>
    <property type="molecule type" value="Genomic_DNA"/>
</dbReference>
<reference evidence="6 7" key="1">
    <citation type="journal article" date="2015" name="ISME J.">
        <title>Genomic and phenotypic differentiation among Methanosarcina mazei populations from Columbia River sediment.</title>
        <authorList>
            <person name="Youngblut N.D."/>
            <person name="Wirth J.S."/>
            <person name="Henriksen J.R."/>
            <person name="Smith M."/>
            <person name="Simon H."/>
            <person name="Metcalf W.W."/>
            <person name="Whitaker R.J."/>
        </authorList>
    </citation>
    <scope>NUCLEOTIDE SEQUENCE [LARGE SCALE GENOMIC DNA]</scope>
    <source>
        <strain evidence="1 7">2.F.T.2.6</strain>
        <strain evidence="2 8">3.H.A.1A.2</strain>
        <strain evidence="3 6">3.H.A.2.5</strain>
        <strain evidence="4 9">3.H.T.1A.1</strain>
        <strain evidence="5 10">3.H.T.1A.2</strain>
    </source>
</reference>
<evidence type="ECO:0000313" key="6">
    <source>
        <dbReference type="Proteomes" id="UP000033889"/>
    </source>
</evidence>
<dbReference type="OrthoDB" id="373811at2157"/>
<comment type="caution">
    <text evidence="5">The sequence shown here is derived from an EMBL/GenBank/DDBJ whole genome shotgun (WGS) entry which is preliminary data.</text>
</comment>
<gene>
    <name evidence="1" type="ORF">DU34_05385</name>
    <name evidence="2" type="ORF">DU46_02590</name>
    <name evidence="4" type="ORF">DU51_01275</name>
    <name evidence="3" type="ORF">DU61_19335</name>
    <name evidence="5" type="ORF">DU62_01535</name>
</gene>
<dbReference type="Proteomes" id="UP000034820">
    <property type="component" value="Unassembled WGS sequence"/>
</dbReference>
<proteinExistence type="predicted"/>
<dbReference type="EMBL" id="JJPQ01000002">
    <property type="protein sequence ID" value="KKG86850.1"/>
    <property type="molecule type" value="Genomic_DNA"/>
</dbReference>
<dbReference type="EMBL" id="JJPY01000110">
    <property type="protein sequence ID" value="KKH05630.1"/>
    <property type="molecule type" value="Genomic_DNA"/>
</dbReference>
<evidence type="ECO:0000313" key="4">
    <source>
        <dbReference type="EMBL" id="KKH05630.1"/>
    </source>
</evidence>
<sequence>MKPEEMLKYASEYDISERELNLLKSHYQKIKHVTKFKFPLKHLRILSIERSPFVKEGDKIWLLKDHYVNIYNYYTGQFIGQGLINDKTSPDYHRSLKHAFDFAIRILKQDEEEHKKDMEIYNAGICRKCRNQVGKENLIFTEMLDAYLCQQCYDRL</sequence>
<dbReference type="AlphaFoldDB" id="A0A0F8KGV9"/>
<dbReference type="EMBL" id="JJOU01000127">
    <property type="protein sequence ID" value="KKG13194.1"/>
    <property type="molecule type" value="Genomic_DNA"/>
</dbReference>
<dbReference type="GeneID" id="24882398"/>